<feature type="transmembrane region" description="Helical" evidence="1">
    <location>
        <begin position="6"/>
        <end position="31"/>
    </location>
</feature>
<evidence type="ECO:0000313" key="3">
    <source>
        <dbReference type="Proteomes" id="UP001377804"/>
    </source>
</evidence>
<evidence type="ECO:0000313" key="2">
    <source>
        <dbReference type="EMBL" id="MEJ6348951.1"/>
    </source>
</evidence>
<dbReference type="Proteomes" id="UP001377804">
    <property type="component" value="Unassembled WGS sequence"/>
</dbReference>
<comment type="caution">
    <text evidence="2">The sequence shown here is derived from an EMBL/GenBank/DDBJ whole genome shotgun (WGS) entry which is preliminary data.</text>
</comment>
<dbReference type="RefSeq" id="WP_339970455.1">
    <property type="nucleotide sequence ID" value="NZ_JAWMWG010000005.1"/>
</dbReference>
<keyword evidence="1" id="KW-0812">Transmembrane</keyword>
<evidence type="ECO:0000256" key="1">
    <source>
        <dbReference type="SAM" id="Phobius"/>
    </source>
</evidence>
<keyword evidence="1" id="KW-1133">Transmembrane helix</keyword>
<keyword evidence="1" id="KW-0472">Membrane</keyword>
<reference evidence="2 3" key="1">
    <citation type="submission" date="2023-10" db="EMBL/GenBank/DDBJ databases">
        <title>Holzapfeliella saturejae sp. nov. isolated from Satureja montana flowers.</title>
        <authorList>
            <person name="Alcantara C."/>
            <person name="Zuniga M."/>
            <person name="Landete J.M."/>
            <person name="Monedero V."/>
        </authorList>
    </citation>
    <scope>NUCLEOTIDE SEQUENCE [LARGE SCALE GENOMIC DNA]</scope>
    <source>
        <strain evidence="2 3">He02</strain>
    </source>
</reference>
<name>A0ABU8SHU3_9LACO</name>
<keyword evidence="3" id="KW-1185">Reference proteome</keyword>
<dbReference type="EMBL" id="JAWMWG010000005">
    <property type="protein sequence ID" value="MEJ6348951.1"/>
    <property type="molecule type" value="Genomic_DNA"/>
</dbReference>
<organism evidence="2 3">
    <name type="scientific">Holzapfeliella saturejae</name>
    <dbReference type="NCBI Taxonomy" id="3082953"/>
    <lineage>
        <taxon>Bacteria</taxon>
        <taxon>Bacillati</taxon>
        <taxon>Bacillota</taxon>
        <taxon>Bacilli</taxon>
        <taxon>Lactobacillales</taxon>
        <taxon>Lactobacillaceae</taxon>
        <taxon>Holzapfeliella</taxon>
    </lineage>
</organism>
<sequence length="169" mass="19641">MSELAFIIVFVPIAVILIVTMTPYLIARLLFKRFHKKARLAEKSKRPYQDDIPLKIKKENRIKIGYPADFKTFFSYCLLVKEQENILHFNYPNSPKLKLLNVEYLPKYTYQNTNTTGNSFGGVTRSEVKGDGILTFKDLSTDFNFVVGVRLDRDDYIKLKSEFLTVNNN</sequence>
<accession>A0ABU8SHU3</accession>
<protein>
    <submittedName>
        <fullName evidence="2">Uncharacterized protein</fullName>
    </submittedName>
</protein>
<gene>
    <name evidence="2" type="ORF">R4Y45_06930</name>
</gene>
<proteinExistence type="predicted"/>